<gene>
    <name evidence="2" type="ORF">Salmuc_03233</name>
</gene>
<dbReference type="RefSeq" id="WP_021120255.1">
    <property type="nucleotide sequence ID" value="NZ_KE557275.1"/>
</dbReference>
<comment type="caution">
    <text evidence="2">The sequence shown here is derived from an EMBL/GenBank/DDBJ whole genome shotgun (WGS) entry which is preliminary data.</text>
</comment>
<dbReference type="OrthoDB" id="7783360at2"/>
<dbReference type="Gene3D" id="3.40.50.1110">
    <property type="entry name" value="SGNH hydrolase"/>
    <property type="match status" value="1"/>
</dbReference>
<name>S9QRY9_9RHOB</name>
<protein>
    <recommendedName>
        <fullName evidence="4">Type I secretion target repeat protein</fullName>
    </recommendedName>
</protein>
<dbReference type="InterPro" id="IPR011049">
    <property type="entry name" value="Serralysin-like_metalloprot_C"/>
</dbReference>
<dbReference type="eggNOG" id="COG1028">
    <property type="taxonomic scope" value="Bacteria"/>
</dbReference>
<dbReference type="Proteomes" id="UP000015347">
    <property type="component" value="Unassembled WGS sequence"/>
</dbReference>
<dbReference type="STRING" id="1123237.Salmuc_03233"/>
<dbReference type="AlphaFoldDB" id="S9QRY9"/>
<dbReference type="EMBL" id="APVH01000022">
    <property type="protein sequence ID" value="EPX82428.1"/>
    <property type="molecule type" value="Genomic_DNA"/>
</dbReference>
<feature type="region of interest" description="Disordered" evidence="1">
    <location>
        <begin position="314"/>
        <end position="354"/>
    </location>
</feature>
<accession>S9QRY9</accession>
<feature type="compositionally biased region" description="Low complexity" evidence="1">
    <location>
        <begin position="342"/>
        <end position="354"/>
    </location>
</feature>
<dbReference type="Gene3D" id="2.150.10.10">
    <property type="entry name" value="Serralysin-like metalloprotease, C-terminal"/>
    <property type="match status" value="1"/>
</dbReference>
<evidence type="ECO:0000256" key="1">
    <source>
        <dbReference type="SAM" id="MobiDB-lite"/>
    </source>
</evidence>
<dbReference type="InterPro" id="IPR018511">
    <property type="entry name" value="Hemolysin-typ_Ca-bd_CS"/>
</dbReference>
<dbReference type="GO" id="GO:0016788">
    <property type="term" value="F:hydrolase activity, acting on ester bonds"/>
    <property type="evidence" value="ECO:0007669"/>
    <property type="project" value="UniProtKB-ARBA"/>
</dbReference>
<dbReference type="InterPro" id="IPR036514">
    <property type="entry name" value="SGNH_hydro_sf"/>
</dbReference>
<dbReference type="eggNOG" id="COG2931">
    <property type="taxonomic scope" value="Bacteria"/>
</dbReference>
<dbReference type="PROSITE" id="PS00330">
    <property type="entry name" value="HEMOLYSIN_CALCIUM"/>
    <property type="match status" value="1"/>
</dbReference>
<proteinExistence type="predicted"/>
<dbReference type="Pfam" id="PF00353">
    <property type="entry name" value="HemolysinCabind"/>
    <property type="match status" value="1"/>
</dbReference>
<organism evidence="2 3">
    <name type="scientific">Salipiger mucosus DSM 16094</name>
    <dbReference type="NCBI Taxonomy" id="1123237"/>
    <lineage>
        <taxon>Bacteria</taxon>
        <taxon>Pseudomonadati</taxon>
        <taxon>Pseudomonadota</taxon>
        <taxon>Alphaproteobacteria</taxon>
        <taxon>Rhodobacterales</taxon>
        <taxon>Roseobacteraceae</taxon>
        <taxon>Salipiger</taxon>
    </lineage>
</organism>
<dbReference type="SUPFAM" id="SSF51120">
    <property type="entry name" value="beta-Roll"/>
    <property type="match status" value="1"/>
</dbReference>
<evidence type="ECO:0000313" key="2">
    <source>
        <dbReference type="EMBL" id="EPX82428.1"/>
    </source>
</evidence>
<keyword evidence="3" id="KW-1185">Reference proteome</keyword>
<evidence type="ECO:0008006" key="4">
    <source>
        <dbReference type="Google" id="ProtNLM"/>
    </source>
</evidence>
<dbReference type="GO" id="GO:0005509">
    <property type="term" value="F:calcium ion binding"/>
    <property type="evidence" value="ECO:0007669"/>
    <property type="project" value="InterPro"/>
</dbReference>
<sequence length="995" mass="109755">MFERWIGAALVALSVTGAARAQEGREDLSLYVFGNSLVHHLGEEAHSNVPYWMAQLAEADGRDLALDGQWGFLRNFAEDLPPKPNWSFEAVQSLWSPGRGSFGDAGYDAIVVTPANFTQYQAPDAPYDGENPDEQSPLGAVLRIVDWLESRTPGAPVWIYQGWAEMEPHIWSFPPNARRLRRYQAANLGDYDDWYRALAEGVAEARDGKRPGVIPVARVLARLLGEDGPLEELPAEALYVDADPHGTPTLYFLAAMVTYATLYDRAPPEGFLPPDTLHPRVVADYPELAGFVREQVQAAREAGDAPAWPVDEAQAAPDAEPETRSAEAEAEPAPLPRRGRVALPGPGARPEGAPALAMGLNGLSDWSTQHPFIDKMKSAREWVGHLPGQWGGVGADEMRAAGLLDADGWPQRLPEGVERIEALILTDQPEDAQHLRGDYRVFWEGEGKLELIGRARRARYGEGWARFHYTPGEGLVGIAISELDPEDPIRDIHVVQERHLALWEAGALFDPHWIARVRDLRAVRFMDWMKTNSTAVTDWDTRPRMSDYTWTAWGVPLPVMIRLANEIGADPWFNMPHAADDDYVRSFAGAVRDGLDPRLKAYVEYSNEVWNHIFPQADWAGAQAEARWGRSETGWMQFYGLRAAQIMDIWTEVFGEAADERLVRVAAMHTGWPGLEEQVLTAPLAFLELGRPPRESFDAYAVTGYFGYELGGAEMEAEVQGWLDRAEAQAIEAGEAQGLQRVALREFVRDRRFEAAIPAAAMALQEGSLAELTDELFPYHAEAAEDAGLRLVMYEGGTHVVGHGTRLEDERLTAFFETLNYSPEMAKLYESLLTGWVAAGGTLFNAFVDVSGATKWGSWGALRHLDDANPRWDMLMAYNASAPTDWDPRPEGTFAEGEIVEGTRRGDRLEGTPEEDVLLGGPGDDVLSGAGGADRLHGGAGTDTAILPGTREGYSFARRDGRLIATREGIEVWLTEIERIAFEDGSEAAIETAGL</sequence>
<reference evidence="3" key="1">
    <citation type="journal article" date="2014" name="Stand. Genomic Sci.">
        <title>Genome sequence of the exopolysaccharide-producing Salipiger mucosus type strain (DSM 16094(T)), a moderately halophilic member of the Roseobacter clade.</title>
        <authorList>
            <person name="Riedel T."/>
            <person name="Spring S."/>
            <person name="Fiebig A."/>
            <person name="Petersen J."/>
            <person name="Kyrpides N.C."/>
            <person name="Goker M."/>
            <person name="Klenk H.P."/>
        </authorList>
    </citation>
    <scope>NUCLEOTIDE SEQUENCE [LARGE SCALE GENOMIC DNA]</scope>
    <source>
        <strain evidence="3">DSM 16094</strain>
    </source>
</reference>
<dbReference type="InterPro" id="IPR001343">
    <property type="entry name" value="Hemolysn_Ca-bd"/>
</dbReference>
<dbReference type="HOGENOM" id="CLU_309663_0_0_5"/>
<evidence type="ECO:0000313" key="3">
    <source>
        <dbReference type="Proteomes" id="UP000015347"/>
    </source>
</evidence>